<dbReference type="InterPro" id="IPR029069">
    <property type="entry name" value="HotDog_dom_sf"/>
</dbReference>
<dbReference type="GO" id="GO:0016787">
    <property type="term" value="F:hydrolase activity"/>
    <property type="evidence" value="ECO:0007669"/>
    <property type="project" value="UniProtKB-KW"/>
</dbReference>
<evidence type="ECO:0000313" key="3">
    <source>
        <dbReference type="EMBL" id="MFD0999928.1"/>
    </source>
</evidence>
<keyword evidence="2 3" id="KW-0378">Hydrolase</keyword>
<proteinExistence type="inferred from homology"/>
<dbReference type="Gene3D" id="3.10.129.10">
    <property type="entry name" value="Hotdog Thioesterase"/>
    <property type="match status" value="1"/>
</dbReference>
<comment type="similarity">
    <text evidence="1">Belongs to the 4-hydroxybenzoyl-CoA thioesterase family.</text>
</comment>
<organism evidence="3 4">
    <name type="scientific">Ohtaekwangia kribbensis</name>
    <dbReference type="NCBI Taxonomy" id="688913"/>
    <lineage>
        <taxon>Bacteria</taxon>
        <taxon>Pseudomonadati</taxon>
        <taxon>Bacteroidota</taxon>
        <taxon>Cytophagia</taxon>
        <taxon>Cytophagales</taxon>
        <taxon>Fulvivirgaceae</taxon>
        <taxon>Ohtaekwangia</taxon>
    </lineage>
</organism>
<dbReference type="EC" id="3.1.2.-" evidence="3"/>
<dbReference type="PANTHER" id="PTHR31793:SF27">
    <property type="entry name" value="NOVEL THIOESTERASE SUPERFAMILY DOMAIN AND SAPOSIN A-TYPE DOMAIN CONTAINING PROTEIN (0610012H03RIK)"/>
    <property type="match status" value="1"/>
</dbReference>
<dbReference type="EMBL" id="JBHTKA010000003">
    <property type="protein sequence ID" value="MFD0999928.1"/>
    <property type="molecule type" value="Genomic_DNA"/>
</dbReference>
<dbReference type="CDD" id="cd00586">
    <property type="entry name" value="4HBT"/>
    <property type="match status" value="1"/>
</dbReference>
<comment type="caution">
    <text evidence="3">The sequence shown here is derived from an EMBL/GenBank/DDBJ whole genome shotgun (WGS) entry which is preliminary data.</text>
</comment>
<dbReference type="RefSeq" id="WP_377579076.1">
    <property type="nucleotide sequence ID" value="NZ_JBHTKA010000003.1"/>
</dbReference>
<gene>
    <name evidence="3" type="ORF">ACFQ21_11460</name>
</gene>
<dbReference type="Proteomes" id="UP001597112">
    <property type="component" value="Unassembled WGS sequence"/>
</dbReference>
<accession>A0ABW3K3U5</accession>
<name>A0ABW3K3U5_9BACT</name>
<reference evidence="4" key="1">
    <citation type="journal article" date="2019" name="Int. J. Syst. Evol. Microbiol.">
        <title>The Global Catalogue of Microorganisms (GCM) 10K type strain sequencing project: providing services to taxonomists for standard genome sequencing and annotation.</title>
        <authorList>
            <consortium name="The Broad Institute Genomics Platform"/>
            <consortium name="The Broad Institute Genome Sequencing Center for Infectious Disease"/>
            <person name="Wu L."/>
            <person name="Ma J."/>
        </authorList>
    </citation>
    <scope>NUCLEOTIDE SEQUENCE [LARGE SCALE GENOMIC DNA]</scope>
    <source>
        <strain evidence="4">CCUG 58938</strain>
    </source>
</reference>
<evidence type="ECO:0000256" key="2">
    <source>
        <dbReference type="ARBA" id="ARBA00022801"/>
    </source>
</evidence>
<evidence type="ECO:0000256" key="1">
    <source>
        <dbReference type="ARBA" id="ARBA00005953"/>
    </source>
</evidence>
<sequence>MARIQITLPDAFIFTTELTVRASDLNYGAHVGNDSVLTIMQEARIVLYRTLGFKDEISFEGSTGQIIADAAIQYKSEAFLGDRLTVKIAIDEFTRFGFDMYYLLENTETGKEVARGKTGIVCFDYEKRKIAAIPEILLQKLKQ</sequence>
<protein>
    <submittedName>
        <fullName evidence="3">Acyl-CoA thioesterase</fullName>
        <ecNumber evidence="3">3.1.2.-</ecNumber>
    </submittedName>
</protein>
<dbReference type="PANTHER" id="PTHR31793">
    <property type="entry name" value="4-HYDROXYBENZOYL-COA THIOESTERASE FAMILY MEMBER"/>
    <property type="match status" value="1"/>
</dbReference>
<keyword evidence="4" id="KW-1185">Reference proteome</keyword>
<dbReference type="Pfam" id="PF13279">
    <property type="entry name" value="4HBT_2"/>
    <property type="match status" value="1"/>
</dbReference>
<dbReference type="SUPFAM" id="SSF54637">
    <property type="entry name" value="Thioesterase/thiol ester dehydrase-isomerase"/>
    <property type="match status" value="1"/>
</dbReference>
<dbReference type="InterPro" id="IPR050563">
    <property type="entry name" value="4-hydroxybenzoyl-CoA_TE"/>
</dbReference>
<evidence type="ECO:0000313" key="4">
    <source>
        <dbReference type="Proteomes" id="UP001597112"/>
    </source>
</evidence>